<dbReference type="InterPro" id="IPR016040">
    <property type="entry name" value="NAD(P)-bd_dom"/>
</dbReference>
<keyword evidence="5 7" id="KW-0456">Lyase</keyword>
<dbReference type="NCBIfam" id="TIGR01472">
    <property type="entry name" value="gmd"/>
    <property type="match status" value="1"/>
</dbReference>
<evidence type="ECO:0000256" key="3">
    <source>
        <dbReference type="ARBA" id="ARBA00009263"/>
    </source>
</evidence>
<evidence type="ECO:0000256" key="4">
    <source>
        <dbReference type="ARBA" id="ARBA00011989"/>
    </source>
</evidence>
<comment type="similarity">
    <text evidence="3 7">Belongs to the NAD(P)-dependent epimerase/dehydratase family. GDP-mannose 4,6-dehydratase subfamily.</text>
</comment>
<comment type="cofactor">
    <cofactor evidence="2 7">
        <name>NADP(+)</name>
        <dbReference type="ChEBI" id="CHEBI:58349"/>
    </cofactor>
</comment>
<gene>
    <name evidence="7" type="primary">gmd</name>
    <name evidence="9" type="ORF">A3B92_00800</name>
</gene>
<protein>
    <recommendedName>
        <fullName evidence="4 7">GDP-mannose 4,6-dehydratase</fullName>
        <ecNumber evidence="4 7">4.2.1.47</ecNumber>
    </recommendedName>
    <alternativeName>
        <fullName evidence="7">GDP-D-mannose dehydratase</fullName>
    </alternativeName>
</protein>
<dbReference type="InterPro" id="IPR006368">
    <property type="entry name" value="GDP_Man_deHydtase"/>
</dbReference>
<evidence type="ECO:0000313" key="9">
    <source>
        <dbReference type="EMBL" id="OGY64309.1"/>
    </source>
</evidence>
<organism evidence="9 10">
    <name type="scientific">Candidatus Harrisonbacteria bacterium RIFCSPHIGHO2_02_FULL_42_16</name>
    <dbReference type="NCBI Taxonomy" id="1798404"/>
    <lineage>
        <taxon>Bacteria</taxon>
        <taxon>Candidatus Harrisoniibacteriota</taxon>
    </lineage>
</organism>
<comment type="caution">
    <text evidence="9">The sequence shown here is derived from an EMBL/GenBank/DDBJ whole genome shotgun (WGS) entry which is preliminary data.</text>
</comment>
<dbReference type="GO" id="GO:0042351">
    <property type="term" value="P:'de novo' GDP-L-fucose biosynthetic process"/>
    <property type="evidence" value="ECO:0007669"/>
    <property type="project" value="TreeGrafter"/>
</dbReference>
<comment type="catalytic activity">
    <reaction evidence="1 7">
        <text>GDP-alpha-D-mannose = GDP-4-dehydro-alpha-D-rhamnose + H2O</text>
        <dbReference type="Rhea" id="RHEA:23820"/>
        <dbReference type="ChEBI" id="CHEBI:15377"/>
        <dbReference type="ChEBI" id="CHEBI:57527"/>
        <dbReference type="ChEBI" id="CHEBI:57964"/>
        <dbReference type="EC" id="4.2.1.47"/>
    </reaction>
</comment>
<dbReference type="AlphaFoldDB" id="A0A1G1ZIQ5"/>
<proteinExistence type="inferred from homology"/>
<accession>A0A1G1ZIQ5</accession>
<dbReference type="PANTHER" id="PTHR43715:SF1">
    <property type="entry name" value="GDP-MANNOSE 4,6 DEHYDRATASE"/>
    <property type="match status" value="1"/>
</dbReference>
<evidence type="ECO:0000259" key="8">
    <source>
        <dbReference type="Pfam" id="PF16363"/>
    </source>
</evidence>
<evidence type="ECO:0000256" key="7">
    <source>
        <dbReference type="HAMAP-Rule" id="MF_00955"/>
    </source>
</evidence>
<dbReference type="InterPro" id="IPR036291">
    <property type="entry name" value="NAD(P)-bd_dom_sf"/>
</dbReference>
<dbReference type="STRING" id="1798404.A3B92_00800"/>
<dbReference type="HAMAP" id="MF_00955">
    <property type="entry name" value="GDP_Man_dehydratase"/>
    <property type="match status" value="1"/>
</dbReference>
<dbReference type="EMBL" id="MHJG01000005">
    <property type="protein sequence ID" value="OGY64309.1"/>
    <property type="molecule type" value="Genomic_DNA"/>
</dbReference>
<dbReference type="Pfam" id="PF16363">
    <property type="entry name" value="GDP_Man_Dehyd"/>
    <property type="match status" value="1"/>
</dbReference>
<name>A0A1G1ZIQ5_9BACT</name>
<comment type="function">
    <text evidence="6 7">Catalyzes the conversion of GDP-D-mannose to GDP-4-dehydro-6-deoxy-D-mannose.</text>
</comment>
<evidence type="ECO:0000256" key="6">
    <source>
        <dbReference type="ARBA" id="ARBA00059383"/>
    </source>
</evidence>
<evidence type="ECO:0000256" key="2">
    <source>
        <dbReference type="ARBA" id="ARBA00001937"/>
    </source>
</evidence>
<dbReference type="EC" id="4.2.1.47" evidence="4 7"/>
<dbReference type="PANTHER" id="PTHR43715">
    <property type="entry name" value="GDP-MANNOSE 4,6-DEHYDRATASE"/>
    <property type="match status" value="1"/>
</dbReference>
<dbReference type="CDD" id="cd05260">
    <property type="entry name" value="GDP_MD_SDR_e"/>
    <property type="match status" value="1"/>
</dbReference>
<dbReference type="Gene3D" id="3.90.25.10">
    <property type="entry name" value="UDP-galactose 4-epimerase, domain 1"/>
    <property type="match status" value="1"/>
</dbReference>
<dbReference type="GO" id="GO:0008446">
    <property type="term" value="F:GDP-mannose 4,6-dehydratase activity"/>
    <property type="evidence" value="ECO:0007669"/>
    <property type="project" value="UniProtKB-UniRule"/>
</dbReference>
<keyword evidence="7" id="KW-0521">NADP</keyword>
<evidence type="ECO:0000313" key="10">
    <source>
        <dbReference type="Proteomes" id="UP000177960"/>
    </source>
</evidence>
<sequence length="329" mass="37317">MSKKVALITGITGQDGSYLTELLLAKGYEVHGIVRRASSVNTERIDHLFDPINPVGKKYLHYGDLAEEIDYLLYELQPDEVYNLGAMSHVKISFEIPIYTGNITGLGAARILEGIRKMGLTKKTKFYQASSSEMFGITPPPHLESSFFNPVSPYGCAKLYAYYMTKAYRTGYGMFAANGILFNHESERRGVNFVTRKITRGAARIKLGLQDKLVLGNLDSKRDWGHSRDYMEAIYLILQHDKPDDWVVATGQHHTVREFVEAVFNHFGLDWERHVVLDNIYTRPNEVPSLLGDASKIKNVLNWKPKVGFTELVKVMCDSDFEKEKLNLV</sequence>
<comment type="caution">
    <text evidence="7">Lacks conserved residue(s) required for the propagation of feature annotation.</text>
</comment>
<evidence type="ECO:0000256" key="5">
    <source>
        <dbReference type="ARBA" id="ARBA00023239"/>
    </source>
</evidence>
<dbReference type="Gene3D" id="3.40.50.720">
    <property type="entry name" value="NAD(P)-binding Rossmann-like Domain"/>
    <property type="match status" value="1"/>
</dbReference>
<reference evidence="9 10" key="1">
    <citation type="journal article" date="2016" name="Nat. Commun.">
        <title>Thousands of microbial genomes shed light on interconnected biogeochemical processes in an aquifer system.</title>
        <authorList>
            <person name="Anantharaman K."/>
            <person name="Brown C.T."/>
            <person name="Hug L.A."/>
            <person name="Sharon I."/>
            <person name="Castelle C.J."/>
            <person name="Probst A.J."/>
            <person name="Thomas B.C."/>
            <person name="Singh A."/>
            <person name="Wilkins M.J."/>
            <person name="Karaoz U."/>
            <person name="Brodie E.L."/>
            <person name="Williams K.H."/>
            <person name="Hubbard S.S."/>
            <person name="Banfield J.F."/>
        </authorList>
    </citation>
    <scope>NUCLEOTIDE SEQUENCE [LARGE SCALE GENOMIC DNA]</scope>
</reference>
<dbReference type="FunFam" id="3.40.50.720:FF:000924">
    <property type="entry name" value="GDP-mannose 4,6 dehydratase"/>
    <property type="match status" value="1"/>
</dbReference>
<feature type="domain" description="NAD(P)-binding" evidence="8">
    <location>
        <begin position="7"/>
        <end position="316"/>
    </location>
</feature>
<evidence type="ECO:0000256" key="1">
    <source>
        <dbReference type="ARBA" id="ARBA00000188"/>
    </source>
</evidence>
<dbReference type="SUPFAM" id="SSF51735">
    <property type="entry name" value="NAD(P)-binding Rossmann-fold domains"/>
    <property type="match status" value="1"/>
</dbReference>
<dbReference type="Proteomes" id="UP000177960">
    <property type="component" value="Unassembled WGS sequence"/>
</dbReference>
<dbReference type="GO" id="GO:0070401">
    <property type="term" value="F:NADP+ binding"/>
    <property type="evidence" value="ECO:0007669"/>
    <property type="project" value="UniProtKB-UniRule"/>
</dbReference>